<evidence type="ECO:0000256" key="8">
    <source>
        <dbReference type="HAMAP-Rule" id="MF_00316"/>
    </source>
</evidence>
<organism evidence="10 11">
    <name type="scientific">Thermanaerovibrio velox DSM 12556</name>
    <dbReference type="NCBI Taxonomy" id="926567"/>
    <lineage>
        <taxon>Bacteria</taxon>
        <taxon>Thermotogati</taxon>
        <taxon>Synergistota</taxon>
        <taxon>Synergistia</taxon>
        <taxon>Synergistales</taxon>
        <taxon>Synergistaceae</taxon>
        <taxon>Thermanaerovibrio</taxon>
    </lineage>
</organism>
<dbReference type="HAMAP" id="MF_00316">
    <property type="entry name" value="MobA"/>
    <property type="match status" value="1"/>
</dbReference>
<dbReference type="GO" id="GO:0006777">
    <property type="term" value="P:Mo-molybdopterin cofactor biosynthetic process"/>
    <property type="evidence" value="ECO:0007669"/>
    <property type="project" value="UniProtKB-KW"/>
</dbReference>
<keyword evidence="3 8" id="KW-0479">Metal-binding</keyword>
<evidence type="ECO:0000256" key="1">
    <source>
        <dbReference type="ARBA" id="ARBA00022490"/>
    </source>
</evidence>
<evidence type="ECO:0000256" key="6">
    <source>
        <dbReference type="ARBA" id="ARBA00023134"/>
    </source>
</evidence>
<dbReference type="InterPro" id="IPR013482">
    <property type="entry name" value="Molybde_CF_guanTrfase"/>
</dbReference>
<evidence type="ECO:0000259" key="9">
    <source>
        <dbReference type="Pfam" id="PF12804"/>
    </source>
</evidence>
<comment type="similarity">
    <text evidence="8">Belongs to the MobA family.</text>
</comment>
<feature type="binding site" evidence="8">
    <location>
        <position position="29"/>
    </location>
    <ligand>
        <name>GTP</name>
        <dbReference type="ChEBI" id="CHEBI:37565"/>
    </ligand>
</feature>
<dbReference type="AlphaFoldDB" id="H0UQS1"/>
<gene>
    <name evidence="8" type="primary">mobA</name>
    <name evidence="10" type="ORF">TheveDRAFT_1718</name>
</gene>
<evidence type="ECO:0000256" key="3">
    <source>
        <dbReference type="ARBA" id="ARBA00022723"/>
    </source>
</evidence>
<keyword evidence="7 8" id="KW-0501">Molybdenum cofactor biosynthesis</keyword>
<comment type="subcellular location">
    <subcellularLocation>
        <location evidence="8">Cytoplasm</location>
    </subcellularLocation>
</comment>
<dbReference type="Gene3D" id="3.90.550.10">
    <property type="entry name" value="Spore Coat Polysaccharide Biosynthesis Protein SpsA, Chain A"/>
    <property type="match status" value="1"/>
</dbReference>
<feature type="domain" description="MobA-like NTP transferase" evidence="9">
    <location>
        <begin position="15"/>
        <end position="168"/>
    </location>
</feature>
<dbReference type="CDD" id="cd02503">
    <property type="entry name" value="MobA"/>
    <property type="match status" value="1"/>
</dbReference>
<evidence type="ECO:0000256" key="7">
    <source>
        <dbReference type="ARBA" id="ARBA00023150"/>
    </source>
</evidence>
<comment type="catalytic activity">
    <reaction evidence="8">
        <text>Mo-molybdopterin + GTP + H(+) = Mo-molybdopterin guanine dinucleotide + diphosphate</text>
        <dbReference type="Rhea" id="RHEA:34243"/>
        <dbReference type="ChEBI" id="CHEBI:15378"/>
        <dbReference type="ChEBI" id="CHEBI:33019"/>
        <dbReference type="ChEBI" id="CHEBI:37565"/>
        <dbReference type="ChEBI" id="CHEBI:71302"/>
        <dbReference type="ChEBI" id="CHEBI:71310"/>
        <dbReference type="EC" id="2.7.7.77"/>
    </reaction>
</comment>
<keyword evidence="2 8" id="KW-0808">Transferase</keyword>
<keyword evidence="11" id="KW-1185">Reference proteome</keyword>
<dbReference type="InterPro" id="IPR029044">
    <property type="entry name" value="Nucleotide-diphossugar_trans"/>
</dbReference>
<feature type="binding site" evidence="8">
    <location>
        <position position="109"/>
    </location>
    <ligand>
        <name>Mg(2+)</name>
        <dbReference type="ChEBI" id="CHEBI:18420"/>
    </ligand>
</feature>
<comment type="domain">
    <text evidence="8">The N-terminal domain determines nucleotide recognition and specific binding, while the C-terminal domain determines the specific binding to the target protein.</text>
</comment>
<keyword evidence="1 8" id="KW-0963">Cytoplasm</keyword>
<dbReference type="RefSeq" id="WP_006584330.1">
    <property type="nucleotide sequence ID" value="NZ_CM001377.1"/>
</dbReference>
<reference evidence="10 11" key="1">
    <citation type="submission" date="2011-10" db="EMBL/GenBank/DDBJ databases">
        <title>The Noncontiguous Finished genome of Thermanaerovibrio velox DSM 12556.</title>
        <authorList>
            <consortium name="US DOE Joint Genome Institute (JGI-PGF)"/>
            <person name="Lucas S."/>
            <person name="Copeland A."/>
            <person name="Lapidus A."/>
            <person name="Glavina del Rio T."/>
            <person name="Dalin E."/>
            <person name="Tice H."/>
            <person name="Bruce D."/>
            <person name="Goodwin L."/>
            <person name="Pitluck S."/>
            <person name="Peters L."/>
            <person name="Mikhailova N."/>
            <person name="Teshima H."/>
            <person name="Kyrpides N."/>
            <person name="Mavromatis K."/>
            <person name="Ivanova N."/>
            <person name="Markowitz V."/>
            <person name="Cheng J.-F."/>
            <person name="Hugenholtz P."/>
            <person name="Woyke T."/>
            <person name="Wu D."/>
            <person name="Spring S."/>
            <person name="Brambilla E.-M."/>
            <person name="Klenk H.-P."/>
            <person name="Eisen J.A."/>
        </authorList>
    </citation>
    <scope>NUCLEOTIDE SEQUENCE [LARGE SCALE GENOMIC DNA]</scope>
    <source>
        <strain evidence="10 11">DSM 12556</strain>
    </source>
</reference>
<dbReference type="STRING" id="926567.TheveDRAFT_1718"/>
<comment type="cofactor">
    <cofactor evidence="8">
        <name>Mg(2+)</name>
        <dbReference type="ChEBI" id="CHEBI:18420"/>
    </cofactor>
</comment>
<evidence type="ECO:0000313" key="10">
    <source>
        <dbReference type="EMBL" id="EHM10836.1"/>
    </source>
</evidence>
<keyword evidence="6 8" id="KW-0342">GTP-binding</keyword>
<dbReference type="HOGENOM" id="CLU_055597_2_2_0"/>
<dbReference type="SUPFAM" id="SSF53448">
    <property type="entry name" value="Nucleotide-diphospho-sugar transferases"/>
    <property type="match status" value="1"/>
</dbReference>
<evidence type="ECO:0000256" key="4">
    <source>
        <dbReference type="ARBA" id="ARBA00022741"/>
    </source>
</evidence>
<dbReference type="Proteomes" id="UP000005730">
    <property type="component" value="Chromosome"/>
</dbReference>
<name>H0UQS1_9BACT</name>
<evidence type="ECO:0000256" key="2">
    <source>
        <dbReference type="ARBA" id="ARBA00022679"/>
    </source>
</evidence>
<keyword evidence="5 8" id="KW-0460">Magnesium</keyword>
<evidence type="ECO:0000313" key="11">
    <source>
        <dbReference type="Proteomes" id="UP000005730"/>
    </source>
</evidence>
<dbReference type="GO" id="GO:0005525">
    <property type="term" value="F:GTP binding"/>
    <property type="evidence" value="ECO:0007669"/>
    <property type="project" value="UniProtKB-UniRule"/>
</dbReference>
<protein>
    <recommendedName>
        <fullName evidence="8">Probable molybdenum cofactor guanylyltransferase</fullName>
        <shortName evidence="8">MoCo guanylyltransferase</shortName>
        <ecNumber evidence="8">2.7.7.77</ecNumber>
    </recommendedName>
    <alternativeName>
        <fullName evidence="8">GTP:molybdopterin guanylyltransferase</fullName>
    </alternativeName>
    <alternativeName>
        <fullName evidence="8">Mo-MPT guanylyltransferase</fullName>
    </alternativeName>
    <alternativeName>
        <fullName evidence="8">Molybdopterin guanylyltransferase</fullName>
    </alternativeName>
    <alternativeName>
        <fullName evidence="8">Molybdopterin-guanine dinucleotide synthase</fullName>
        <shortName evidence="8">MGD synthase</shortName>
    </alternativeName>
</protein>
<dbReference type="Pfam" id="PF12804">
    <property type="entry name" value="NTP_transf_3"/>
    <property type="match status" value="1"/>
</dbReference>
<comment type="function">
    <text evidence="8">Transfers a GMP moiety from GTP to Mo-molybdopterin (Mo-MPT) cofactor (Moco or molybdenum cofactor) to form Mo-molybdopterin guanine dinucleotide (Mo-MGD) cofactor.</text>
</comment>
<dbReference type="GO" id="GO:0061603">
    <property type="term" value="F:molybdenum cofactor guanylyltransferase activity"/>
    <property type="evidence" value="ECO:0007669"/>
    <property type="project" value="UniProtKB-EC"/>
</dbReference>
<feature type="binding site" evidence="8">
    <location>
        <position position="80"/>
    </location>
    <ligand>
        <name>GTP</name>
        <dbReference type="ChEBI" id="CHEBI:37565"/>
    </ligand>
</feature>
<feature type="binding site" evidence="8">
    <location>
        <position position="109"/>
    </location>
    <ligand>
        <name>GTP</name>
        <dbReference type="ChEBI" id="CHEBI:37565"/>
    </ligand>
</feature>
<dbReference type="PANTHER" id="PTHR19136">
    <property type="entry name" value="MOLYBDENUM COFACTOR GUANYLYLTRANSFERASE"/>
    <property type="match status" value="1"/>
</dbReference>
<evidence type="ECO:0000256" key="5">
    <source>
        <dbReference type="ARBA" id="ARBA00022842"/>
    </source>
</evidence>
<dbReference type="PANTHER" id="PTHR19136:SF81">
    <property type="entry name" value="MOLYBDENUM COFACTOR GUANYLYLTRANSFERASE"/>
    <property type="match status" value="1"/>
</dbReference>
<accession>H0UQS1</accession>
<sequence>MIEEVFRPPIPGALCVLCGGLGSRMGGPKHLVRLKGRPMWERVVLRLRGLFCQVVIGASFRGGGDFPGELEGTPLVVVEDSVPNRGPLEGLRAVLSASGFPWSFVVGCDMPLVSGAVVRRMWEFAGDDLDALLLRVGGYAEPLHGFYRRSCMAAVEEVLRFGGRGMKDFHRSVRVGFLEPWEVGGHELVRRSLLGANDPRELEAIEKFL</sequence>
<dbReference type="eggNOG" id="COG0746">
    <property type="taxonomic scope" value="Bacteria"/>
</dbReference>
<dbReference type="EMBL" id="CM001377">
    <property type="protein sequence ID" value="EHM10836.1"/>
    <property type="molecule type" value="Genomic_DNA"/>
</dbReference>
<feature type="binding site" evidence="8">
    <location>
        <begin position="17"/>
        <end position="19"/>
    </location>
    <ligand>
        <name>GTP</name>
        <dbReference type="ChEBI" id="CHEBI:37565"/>
    </ligand>
</feature>
<comment type="caution">
    <text evidence="8">Lacks conserved residue(s) required for the propagation of feature annotation.</text>
</comment>
<proteinExistence type="inferred from homology"/>
<dbReference type="OrthoDB" id="9788394at2"/>
<dbReference type="GO" id="GO:0046872">
    <property type="term" value="F:metal ion binding"/>
    <property type="evidence" value="ECO:0007669"/>
    <property type="project" value="UniProtKB-KW"/>
</dbReference>
<dbReference type="InterPro" id="IPR025877">
    <property type="entry name" value="MobA-like_NTP_Trfase"/>
</dbReference>
<dbReference type="GO" id="GO:0005737">
    <property type="term" value="C:cytoplasm"/>
    <property type="evidence" value="ECO:0007669"/>
    <property type="project" value="UniProtKB-SubCell"/>
</dbReference>
<dbReference type="EC" id="2.7.7.77" evidence="8"/>
<keyword evidence="4 8" id="KW-0547">Nucleotide-binding</keyword>